<dbReference type="RefSeq" id="WP_096485517.1">
    <property type="nucleotide sequence ID" value="NZ_AP014809.1"/>
</dbReference>
<evidence type="ECO:0000313" key="2">
    <source>
        <dbReference type="EMBL" id="BAU91347.1"/>
    </source>
</evidence>
<proteinExistence type="predicted"/>
<reference evidence="2 3" key="1">
    <citation type="journal article" date="2016" name="Genome Announc.">
        <title>Complete Genome Sequence of Methylobacterium populi P-1M, Isolated from Pink-Pigmented Household Biofilm.</title>
        <authorList>
            <person name="Morohoshi T."/>
            <person name="Ikeda T."/>
        </authorList>
    </citation>
    <scope>NUCLEOTIDE SEQUENCE [LARGE SCALE GENOMIC DNA]</scope>
    <source>
        <strain evidence="2 3">P-1M</strain>
    </source>
</reference>
<protein>
    <recommendedName>
        <fullName evidence="1">Predicted pPIWI-associating nuclease group 2 domain-containing protein</fullName>
    </recommendedName>
</protein>
<sequence length="113" mass="11678">MPGPDAASTDAAVLQAVATAVREIDLTGTEAWGDLGALSAHTHVDSVEVFADEIKVRAGSFEGPINVHCTLNYGDGADGLTVSETFPGRFEGSLSPAGPVILRLKVDTSSFYA</sequence>
<dbReference type="OrthoDB" id="7993352at2"/>
<name>A0A160PE10_9HYPH</name>
<dbReference type="Proteomes" id="UP000218288">
    <property type="component" value="Chromosome"/>
</dbReference>
<dbReference type="EMBL" id="AP014809">
    <property type="protein sequence ID" value="BAU91347.1"/>
    <property type="molecule type" value="Genomic_DNA"/>
</dbReference>
<dbReference type="AlphaFoldDB" id="A0A160PE10"/>
<feature type="domain" description="Predicted pPIWI-associating nuclease group 2" evidence="1">
    <location>
        <begin position="11"/>
        <end position="112"/>
    </location>
</feature>
<evidence type="ECO:0000313" key="3">
    <source>
        <dbReference type="Proteomes" id="UP000218288"/>
    </source>
</evidence>
<gene>
    <name evidence="2" type="ORF">MPPM_2742</name>
</gene>
<organism evidence="2 3">
    <name type="scientific">Methylorubrum populi</name>
    <dbReference type="NCBI Taxonomy" id="223967"/>
    <lineage>
        <taxon>Bacteria</taxon>
        <taxon>Pseudomonadati</taxon>
        <taxon>Pseudomonadota</taxon>
        <taxon>Alphaproteobacteria</taxon>
        <taxon>Hyphomicrobiales</taxon>
        <taxon>Methylobacteriaceae</taxon>
        <taxon>Methylorubrum</taxon>
    </lineage>
</organism>
<accession>A0A160PE10</accession>
<dbReference type="Pfam" id="PF18166">
    <property type="entry name" value="pP_pnuc_2"/>
    <property type="match status" value="1"/>
</dbReference>
<dbReference type="InterPro" id="IPR041584">
    <property type="entry name" value="Put_pPIWI_pnuc_2"/>
</dbReference>
<evidence type="ECO:0000259" key="1">
    <source>
        <dbReference type="Pfam" id="PF18166"/>
    </source>
</evidence>